<feature type="region of interest" description="Disordered" evidence="1">
    <location>
        <begin position="328"/>
        <end position="358"/>
    </location>
</feature>
<protein>
    <submittedName>
        <fullName evidence="3">Uncharacterized protein LOC116298797</fullName>
    </submittedName>
</protein>
<dbReference type="GeneID" id="116298797"/>
<organism evidence="2 3">
    <name type="scientific">Actinia tenebrosa</name>
    <name type="common">Australian red waratah sea anemone</name>
    <dbReference type="NCBI Taxonomy" id="6105"/>
    <lineage>
        <taxon>Eukaryota</taxon>
        <taxon>Metazoa</taxon>
        <taxon>Cnidaria</taxon>
        <taxon>Anthozoa</taxon>
        <taxon>Hexacorallia</taxon>
        <taxon>Actiniaria</taxon>
        <taxon>Actiniidae</taxon>
        <taxon>Actinia</taxon>
    </lineage>
</organism>
<feature type="compositionally biased region" description="Basic and acidic residues" evidence="1">
    <location>
        <begin position="497"/>
        <end position="508"/>
    </location>
</feature>
<dbReference type="RefSeq" id="XP_031563211.1">
    <property type="nucleotide sequence ID" value="XM_031707351.1"/>
</dbReference>
<dbReference type="InParanoid" id="A0A6P8I7C1"/>
<dbReference type="Proteomes" id="UP000515163">
    <property type="component" value="Unplaced"/>
</dbReference>
<evidence type="ECO:0000256" key="1">
    <source>
        <dbReference type="SAM" id="MobiDB-lite"/>
    </source>
</evidence>
<evidence type="ECO:0000313" key="3">
    <source>
        <dbReference type="RefSeq" id="XP_031563211.1"/>
    </source>
</evidence>
<reference evidence="3" key="1">
    <citation type="submission" date="2025-08" db="UniProtKB">
        <authorList>
            <consortium name="RefSeq"/>
        </authorList>
    </citation>
    <scope>IDENTIFICATION</scope>
    <source>
        <tissue evidence="3">Tentacle</tissue>
    </source>
</reference>
<feature type="region of interest" description="Disordered" evidence="1">
    <location>
        <begin position="209"/>
        <end position="232"/>
    </location>
</feature>
<dbReference type="AlphaFoldDB" id="A0A6P8I7C1"/>
<feature type="compositionally biased region" description="Polar residues" evidence="1">
    <location>
        <begin position="328"/>
        <end position="343"/>
    </location>
</feature>
<keyword evidence="2" id="KW-1185">Reference proteome</keyword>
<accession>A0A6P8I7C1</accession>
<dbReference type="KEGG" id="aten:116298797"/>
<proteinExistence type="predicted"/>
<feature type="compositionally biased region" description="Polar residues" evidence="1">
    <location>
        <begin position="385"/>
        <end position="396"/>
    </location>
</feature>
<gene>
    <name evidence="3" type="primary">LOC116298797</name>
</gene>
<dbReference type="OrthoDB" id="10298687at2759"/>
<evidence type="ECO:0000313" key="2">
    <source>
        <dbReference type="Proteomes" id="UP000515163"/>
    </source>
</evidence>
<sequence>MNNDTTYNPNMKTAVSSFRFQRTSLKKRLDKYQEQHSKTLREILQNQKDLTRSLSLESEQSLNTTTCTDKHEIFRRRRACSLYGTEHEGSIAVECDDGQYSVTDSALMVYSKYDRRSELFLSNPVKTQTNGKLSASSFLPTKPRSASFVTSIESKTTNDKRKRVLKRQARIEKSQESEIQKSLIEQTKNAIIANQERSLPSSKVNKDALKDQKHDKHKMNLTEKSQQTKDKRTVNSLHEYEVQTTGQSDKEKSILNLFKNKNTLLAVSKQNANLSRQTELGDNYPIKSVNDISRTILEPSVIIKQRLRPTKSLSPIGTRNTMLTKQRSKTFTGETENQGSYSENPARKQVQMKTKSANPSNQYLERCYRNAWSGIDDNFTDKILSTSKGETSTPSPRMSLRKESDVEKYMSSCEGDKTVSNQTEKKDRVELKSYEFPTIESRCDGSGIDNDMLMCNPKDKQSREINKNEELRTETVNDHVMNQTPVANQISEGNSETDCHSLNKKDIPRNTAKHPSGNTDSRDKKDSQSLLDTQSKGWTKLRAIPLKRLQEISDMRETERTDLPVLHVRDSRLPDTPGLMSFRQVVLAAIKKDKEQAKLDMKKKAHEGEISKERLNEIQQPTESFLRQTFDKKILHYATHAPRPLTEERPKRGPEFHAVAKGIHGFQTLSSVVNTNRSLRADKIRKKSTLPYTRTQDTMANGQKTISEMMDEVKNCRYLRNKEHVT</sequence>
<feature type="region of interest" description="Disordered" evidence="1">
    <location>
        <begin position="488"/>
        <end position="534"/>
    </location>
</feature>
<name>A0A6P8I7C1_ACTTE</name>
<feature type="region of interest" description="Disordered" evidence="1">
    <location>
        <begin position="385"/>
        <end position="404"/>
    </location>
</feature>